<accession>A0A0T9LUB6</accession>
<organism evidence="1 2">
    <name type="scientific">Yersinia intermedia</name>
    <dbReference type="NCBI Taxonomy" id="631"/>
    <lineage>
        <taxon>Bacteria</taxon>
        <taxon>Pseudomonadati</taxon>
        <taxon>Pseudomonadota</taxon>
        <taxon>Gammaproteobacteria</taxon>
        <taxon>Enterobacterales</taxon>
        <taxon>Yersiniaceae</taxon>
        <taxon>Yersinia</taxon>
    </lineage>
</organism>
<dbReference type="KEGG" id="yin:CH53_3189"/>
<evidence type="ECO:0000313" key="2">
    <source>
        <dbReference type="Proteomes" id="UP000038750"/>
    </source>
</evidence>
<dbReference type="EMBL" id="CPZJ01000003">
    <property type="protein sequence ID" value="CNF25417.1"/>
    <property type="molecule type" value="Genomic_DNA"/>
</dbReference>
<reference evidence="1 2" key="1">
    <citation type="submission" date="2015-03" db="EMBL/GenBank/DDBJ databases">
        <authorList>
            <person name="Murphy D."/>
        </authorList>
    </citation>
    <scope>NUCLEOTIDE SEQUENCE [LARGE SCALE GENOMIC DNA]</scope>
    <source>
        <strain evidence="1 2">BR165/97</strain>
    </source>
</reference>
<dbReference type="AlphaFoldDB" id="A0A0T9LUB6"/>
<evidence type="ECO:0000313" key="1">
    <source>
        <dbReference type="EMBL" id="CNF25417.1"/>
    </source>
</evidence>
<name>A0A0T9LUB6_YERIN</name>
<gene>
    <name evidence="1" type="ORF">ERS008530_00764</name>
</gene>
<sequence>MIFNQLVITNAFMLTVGDKNAFTVQLSFVCHCNEANNLLVKEIPTFWCLKLVLYPVS</sequence>
<proteinExistence type="predicted"/>
<dbReference type="Proteomes" id="UP000038750">
    <property type="component" value="Unassembled WGS sequence"/>
</dbReference>
<protein>
    <submittedName>
        <fullName evidence="1">Uncharacterized protein</fullName>
    </submittedName>
</protein>